<evidence type="ECO:0000259" key="3">
    <source>
        <dbReference type="PROSITE" id="PS50222"/>
    </source>
</evidence>
<dbReference type="InterPro" id="IPR018247">
    <property type="entry name" value="EF_Hand_1_Ca_BS"/>
</dbReference>
<feature type="compositionally biased region" description="Pro residues" evidence="1">
    <location>
        <begin position="238"/>
        <end position="248"/>
    </location>
</feature>
<feature type="compositionally biased region" description="Low complexity" evidence="1">
    <location>
        <begin position="249"/>
        <end position="262"/>
    </location>
</feature>
<dbReference type="GO" id="GO:0005509">
    <property type="term" value="F:calcium ion binding"/>
    <property type="evidence" value="ECO:0007669"/>
    <property type="project" value="InterPro"/>
</dbReference>
<protein>
    <recommendedName>
        <fullName evidence="3">EF-hand domain-containing protein</fullName>
    </recommendedName>
</protein>
<dbReference type="SUPFAM" id="SSF63446">
    <property type="entry name" value="Type I dockerin domain"/>
    <property type="match status" value="1"/>
</dbReference>
<feature type="region of interest" description="Disordered" evidence="1">
    <location>
        <begin position="301"/>
        <end position="321"/>
    </location>
</feature>
<dbReference type="PROSITE" id="PS00018">
    <property type="entry name" value="EF_HAND_1"/>
    <property type="match status" value="1"/>
</dbReference>
<proteinExistence type="predicted"/>
<dbReference type="GO" id="GO:0000272">
    <property type="term" value="P:polysaccharide catabolic process"/>
    <property type="evidence" value="ECO:0007669"/>
    <property type="project" value="InterPro"/>
</dbReference>
<dbReference type="InterPro" id="IPR036439">
    <property type="entry name" value="Dockerin_dom_sf"/>
</dbReference>
<dbReference type="STRING" id="1802068.A3B02_02785"/>
<sequence>MIKKSVMKLQKRGQSDPPFSLSFYPSIPLFTHPSSRGEIATTLSVVALMVMTIGAAIGYSLSQQTLSRTSQAQTSEPTDLGMKSRWFDGASGLACNTWLTCESSGPKIQGLYIEEGGTRYELGSKADGFKDVFGKSPVAVIFSSCQGRDEQISIQYNPDLIRRMNATFLRTYQVNPDGSIIVALTTGGGASTRYFIYNRPTGFTASQTGKFVIEYEASTAGSSQRYTQYAGVKACASPPAPTATPSPAVPTATPTPEATQEPGGTGSITLGVEITGPMPAPAKRLAYIVDTCDIPDPTKRTIARCGETPGNGKTPESDLDGSRKAVSITFGNLSSGYKHIRFGPGFRDKDNRNLGSAGLTFTWLDQSTGKAYNCNQAFGPSPNHCNVKLEARKRLDLKLIIDMSGASIGPSGAVMPTVAPTLRPSPTPEPTPRQGTANIKLNVTINGPLPEGVEHFEYIAEVCNKYSSDFYCTAIERNSSVIKITSQSEKTQTFNFTSIVPREKLVRLGWGYYRSDSPQGKINDPPSPIMKWMSSSGVECHPSDMQGCGFTLEVEPQAGKSVELSVDVDILSSWGGRPAPTAAPTPILSPTPASCTLNAKAELFECLDDTCGDIEVLDPVGIDPKKFYTTNDKKGPDQPFYFNYERETGYKPGRFEQVYKATIDPSKGQSFAGYYNRTYAEITLSHPDNYEIMEAPECIQTQGTSCYASSDQVVSNLYMFCGNDIRYSWLVKKCVDSFAHYSYGGNDAHRDNLSSRYDAYAQVFTPPRSGTLIGMDIAVRTGSPAPTKRVRVWVSPFQYEHYGADINLDAAIKNAITEGYFSLRDVTPGYWSEQYINLNSDVELRGGEKYMLIIENTDEPYTYVPYDIGYHDRPDGGYHENGWLIYLDRRVSNIVRGSTDLDFSLYFGDPSCSRTQEYLANQIKRADIDGNGVINIADYLTIADALGKTGESLEEDLNDDKIVDVVDLSIVISKLFTQLDYNDEPK</sequence>
<keyword evidence="2" id="KW-0812">Transmembrane</keyword>
<evidence type="ECO:0000313" key="5">
    <source>
        <dbReference type="Proteomes" id="UP000178914"/>
    </source>
</evidence>
<feature type="domain" description="EF-hand" evidence="3">
    <location>
        <begin position="914"/>
        <end position="949"/>
    </location>
</feature>
<gene>
    <name evidence="4" type="ORF">A3B02_02785</name>
</gene>
<reference evidence="4 5" key="1">
    <citation type="journal article" date="2016" name="Nat. Commun.">
        <title>Thousands of microbial genomes shed light on interconnected biogeochemical processes in an aquifer system.</title>
        <authorList>
            <person name="Anantharaman K."/>
            <person name="Brown C.T."/>
            <person name="Hug L.A."/>
            <person name="Sharon I."/>
            <person name="Castelle C.J."/>
            <person name="Probst A.J."/>
            <person name="Thomas B.C."/>
            <person name="Singh A."/>
            <person name="Wilkins M.J."/>
            <person name="Karaoz U."/>
            <person name="Brodie E.L."/>
            <person name="Williams K.H."/>
            <person name="Hubbard S.S."/>
            <person name="Banfield J.F."/>
        </authorList>
    </citation>
    <scope>NUCLEOTIDE SEQUENCE [LARGE SCALE GENOMIC DNA]</scope>
</reference>
<name>A0A1F7J957_9BACT</name>
<dbReference type="Gene3D" id="1.10.1330.10">
    <property type="entry name" value="Dockerin domain"/>
    <property type="match status" value="1"/>
</dbReference>
<feature type="region of interest" description="Disordered" evidence="1">
    <location>
        <begin position="237"/>
        <end position="266"/>
    </location>
</feature>
<comment type="caution">
    <text evidence="4">The sequence shown here is derived from an EMBL/GenBank/DDBJ whole genome shotgun (WGS) entry which is preliminary data.</text>
</comment>
<dbReference type="AlphaFoldDB" id="A0A1F7J957"/>
<evidence type="ECO:0000256" key="2">
    <source>
        <dbReference type="SAM" id="Phobius"/>
    </source>
</evidence>
<accession>A0A1F7J957</accession>
<feature type="transmembrane region" description="Helical" evidence="2">
    <location>
        <begin position="39"/>
        <end position="61"/>
    </location>
</feature>
<keyword evidence="2" id="KW-0472">Membrane</keyword>
<dbReference type="InterPro" id="IPR002048">
    <property type="entry name" value="EF_hand_dom"/>
</dbReference>
<organism evidence="4 5">
    <name type="scientific">Candidatus Roizmanbacteria bacterium RIFCSPLOWO2_01_FULL_42_14</name>
    <dbReference type="NCBI Taxonomy" id="1802068"/>
    <lineage>
        <taxon>Bacteria</taxon>
        <taxon>Candidatus Roizmaniibacteriota</taxon>
    </lineage>
</organism>
<dbReference type="EMBL" id="MGAS01000012">
    <property type="protein sequence ID" value="OGK52142.1"/>
    <property type="molecule type" value="Genomic_DNA"/>
</dbReference>
<evidence type="ECO:0000313" key="4">
    <source>
        <dbReference type="EMBL" id="OGK52142.1"/>
    </source>
</evidence>
<dbReference type="PROSITE" id="PS50222">
    <property type="entry name" value="EF_HAND_2"/>
    <property type="match status" value="1"/>
</dbReference>
<evidence type="ECO:0000256" key="1">
    <source>
        <dbReference type="SAM" id="MobiDB-lite"/>
    </source>
</evidence>
<keyword evidence="2" id="KW-1133">Transmembrane helix</keyword>
<dbReference type="Proteomes" id="UP000178914">
    <property type="component" value="Unassembled WGS sequence"/>
</dbReference>